<dbReference type="PANTHER" id="PTHR43857">
    <property type="entry name" value="BLR7761 PROTEIN"/>
    <property type="match status" value="1"/>
</dbReference>
<evidence type="ECO:0008006" key="3">
    <source>
        <dbReference type="Google" id="ProtNLM"/>
    </source>
</evidence>
<name>A0A1M3KWH7_9BACT</name>
<accession>A0A1M3KWH7</accession>
<protein>
    <recommendedName>
        <fullName evidence="3">Enamine deaminase RidA</fullName>
    </recommendedName>
</protein>
<dbReference type="Proteomes" id="UP000184233">
    <property type="component" value="Unassembled WGS sequence"/>
</dbReference>
<dbReference type="SUPFAM" id="SSF55298">
    <property type="entry name" value="YjgF-like"/>
    <property type="match status" value="1"/>
</dbReference>
<proteinExistence type="predicted"/>
<evidence type="ECO:0000313" key="2">
    <source>
        <dbReference type="Proteomes" id="UP000184233"/>
    </source>
</evidence>
<reference evidence="1 2" key="1">
    <citation type="submission" date="2016-09" db="EMBL/GenBank/DDBJ databases">
        <title>Genome-resolved meta-omics ties microbial dynamics to process performance in biotechnology for thiocyanate degradation.</title>
        <authorList>
            <person name="Kantor R.S."/>
            <person name="Huddy R.J."/>
            <person name="Iyer R."/>
            <person name="Thomas B.C."/>
            <person name="Brown C.T."/>
            <person name="Anantharaman K."/>
            <person name="Tringe S."/>
            <person name="Hettich R.L."/>
            <person name="Harrison S.T."/>
            <person name="Banfield J.F."/>
        </authorList>
    </citation>
    <scope>NUCLEOTIDE SEQUENCE [LARGE SCALE GENOMIC DNA]</scope>
    <source>
        <strain evidence="1">59-99</strain>
    </source>
</reference>
<dbReference type="Pfam" id="PF01042">
    <property type="entry name" value="Ribonuc_L-PSP"/>
    <property type="match status" value="1"/>
</dbReference>
<dbReference type="PANTHER" id="PTHR43857:SF1">
    <property type="entry name" value="YJGH FAMILY PROTEIN"/>
    <property type="match status" value="1"/>
</dbReference>
<evidence type="ECO:0000313" key="1">
    <source>
        <dbReference type="EMBL" id="OJX56634.1"/>
    </source>
</evidence>
<dbReference type="EMBL" id="MKVH01000024">
    <property type="protein sequence ID" value="OJX56634.1"/>
    <property type="molecule type" value="Genomic_DNA"/>
</dbReference>
<dbReference type="STRING" id="1895771.BGO89_08775"/>
<dbReference type="AlphaFoldDB" id="A0A1M3KWH7"/>
<comment type="caution">
    <text evidence="1">The sequence shown here is derived from an EMBL/GenBank/DDBJ whole genome shotgun (WGS) entry which is preliminary data.</text>
</comment>
<dbReference type="CDD" id="cd06154">
    <property type="entry name" value="YjgF_YER057c_UK114_like_6"/>
    <property type="match status" value="1"/>
</dbReference>
<sequence length="127" mass="13668">MERHLISSSTPWEATVGYSRALRVGNLIEVAGTTAVEGNDIVGQGDAYAQAAFIFRKIQHALEQAGGGMGDIVRTRMYVTASFVIDDVLRAHGEVFRDIRPVATIVVVSGLIDQRLLVEIEATAVVA</sequence>
<dbReference type="InterPro" id="IPR035959">
    <property type="entry name" value="RutC-like_sf"/>
</dbReference>
<gene>
    <name evidence="1" type="ORF">BGO89_08775</name>
</gene>
<organism evidence="1 2">
    <name type="scientific">Candidatus Kapaibacterium thiocyanatum</name>
    <dbReference type="NCBI Taxonomy" id="1895771"/>
    <lineage>
        <taxon>Bacteria</taxon>
        <taxon>Pseudomonadati</taxon>
        <taxon>Candidatus Kapaibacteriota</taxon>
        <taxon>Candidatus Kapaibacteriia</taxon>
        <taxon>Candidatus Kapaibacteriales</taxon>
        <taxon>Candidatus Kapaibacteriaceae</taxon>
        <taxon>Candidatus Kapaibacterium</taxon>
    </lineage>
</organism>
<dbReference type="InterPro" id="IPR006175">
    <property type="entry name" value="YjgF/YER057c/UK114"/>
</dbReference>
<dbReference type="Gene3D" id="3.30.1330.40">
    <property type="entry name" value="RutC-like"/>
    <property type="match status" value="1"/>
</dbReference>